<dbReference type="InterPro" id="IPR000792">
    <property type="entry name" value="Tscrpt_reg_LuxR_C"/>
</dbReference>
<reference evidence="5 6" key="1">
    <citation type="submission" date="2020-08" db="EMBL/GenBank/DDBJ databases">
        <title>Genomic Encyclopedia of Type Strains, Phase III (KMG-III): the genomes of soil and plant-associated and newly described type strains.</title>
        <authorList>
            <person name="Whitman W."/>
        </authorList>
    </citation>
    <scope>NUCLEOTIDE SEQUENCE [LARGE SCALE GENOMIC DNA]</scope>
    <source>
        <strain evidence="5 6">CECT 8640</strain>
    </source>
</reference>
<accession>A0A841CUH6</accession>
<evidence type="ECO:0000259" key="4">
    <source>
        <dbReference type="PROSITE" id="PS50043"/>
    </source>
</evidence>
<dbReference type="Proteomes" id="UP000547510">
    <property type="component" value="Unassembled WGS sequence"/>
</dbReference>
<dbReference type="CDD" id="cd06170">
    <property type="entry name" value="LuxR_C_like"/>
    <property type="match status" value="1"/>
</dbReference>
<dbReference type="InterPro" id="IPR036388">
    <property type="entry name" value="WH-like_DNA-bd_sf"/>
</dbReference>
<dbReference type="AlphaFoldDB" id="A0A841CUH6"/>
<evidence type="ECO:0000256" key="3">
    <source>
        <dbReference type="ARBA" id="ARBA00023163"/>
    </source>
</evidence>
<dbReference type="Pfam" id="PF00196">
    <property type="entry name" value="GerE"/>
    <property type="match status" value="1"/>
</dbReference>
<dbReference type="SMART" id="SM00421">
    <property type="entry name" value="HTH_LUXR"/>
    <property type="match status" value="1"/>
</dbReference>
<gene>
    <name evidence="5" type="ORF">FHS29_006419</name>
</gene>
<name>A0A841CUH6_9PSEU</name>
<keyword evidence="3" id="KW-0804">Transcription</keyword>
<dbReference type="PROSITE" id="PS00622">
    <property type="entry name" value="HTH_LUXR_1"/>
    <property type="match status" value="1"/>
</dbReference>
<feature type="domain" description="HTH luxR-type" evidence="4">
    <location>
        <begin position="60"/>
        <end position="127"/>
    </location>
</feature>
<dbReference type="PANTHER" id="PTHR44688:SF25">
    <property type="entry name" value="HTH LUXR-TYPE DOMAIN-CONTAINING PROTEIN"/>
    <property type="match status" value="1"/>
</dbReference>
<keyword evidence="1" id="KW-0805">Transcription regulation</keyword>
<evidence type="ECO:0000256" key="2">
    <source>
        <dbReference type="ARBA" id="ARBA00023125"/>
    </source>
</evidence>
<dbReference type="PROSITE" id="PS50043">
    <property type="entry name" value="HTH_LUXR_2"/>
    <property type="match status" value="1"/>
</dbReference>
<evidence type="ECO:0000256" key="1">
    <source>
        <dbReference type="ARBA" id="ARBA00023015"/>
    </source>
</evidence>
<dbReference type="SUPFAM" id="SSF46894">
    <property type="entry name" value="C-terminal effector domain of the bipartite response regulators"/>
    <property type="match status" value="1"/>
</dbReference>
<evidence type="ECO:0000313" key="5">
    <source>
        <dbReference type="EMBL" id="MBB5959798.1"/>
    </source>
</evidence>
<sequence>MVVSRRELPLYHEAARGDASGASTIDELIRLARAQQGIAREMLDRMEAINPRNGAEPSPEGEAPVEWNLTDREEHVTRLLVEGLSNRQIARSLGISEHTVKNHLHAVFYKLAVNDRTQAVIKLMRGA</sequence>
<dbReference type="GO" id="GO:0003677">
    <property type="term" value="F:DNA binding"/>
    <property type="evidence" value="ECO:0007669"/>
    <property type="project" value="UniProtKB-KW"/>
</dbReference>
<dbReference type="PRINTS" id="PR00038">
    <property type="entry name" value="HTHLUXR"/>
</dbReference>
<dbReference type="GO" id="GO:0006355">
    <property type="term" value="P:regulation of DNA-templated transcription"/>
    <property type="evidence" value="ECO:0007669"/>
    <property type="project" value="InterPro"/>
</dbReference>
<dbReference type="PANTHER" id="PTHR44688">
    <property type="entry name" value="DNA-BINDING TRANSCRIPTIONAL ACTIVATOR DEVR_DOSR"/>
    <property type="match status" value="1"/>
</dbReference>
<evidence type="ECO:0000313" key="6">
    <source>
        <dbReference type="Proteomes" id="UP000547510"/>
    </source>
</evidence>
<comment type="caution">
    <text evidence="5">The sequence shown here is derived from an EMBL/GenBank/DDBJ whole genome shotgun (WGS) entry which is preliminary data.</text>
</comment>
<keyword evidence="6" id="KW-1185">Reference proteome</keyword>
<dbReference type="RefSeq" id="WP_312865185.1">
    <property type="nucleotide sequence ID" value="NZ_JACHJN010000012.1"/>
</dbReference>
<protein>
    <submittedName>
        <fullName evidence="5">DNA-binding NarL/FixJ family response regulator</fullName>
    </submittedName>
</protein>
<dbReference type="Gene3D" id="1.10.10.10">
    <property type="entry name" value="Winged helix-like DNA-binding domain superfamily/Winged helix DNA-binding domain"/>
    <property type="match status" value="1"/>
</dbReference>
<dbReference type="InterPro" id="IPR016032">
    <property type="entry name" value="Sig_transdc_resp-reg_C-effctor"/>
</dbReference>
<proteinExistence type="predicted"/>
<dbReference type="EMBL" id="JACHJN010000012">
    <property type="protein sequence ID" value="MBB5959798.1"/>
    <property type="molecule type" value="Genomic_DNA"/>
</dbReference>
<organism evidence="5 6">
    <name type="scientific">Saccharothrix tamanrassetensis</name>
    <dbReference type="NCBI Taxonomy" id="1051531"/>
    <lineage>
        <taxon>Bacteria</taxon>
        <taxon>Bacillati</taxon>
        <taxon>Actinomycetota</taxon>
        <taxon>Actinomycetes</taxon>
        <taxon>Pseudonocardiales</taxon>
        <taxon>Pseudonocardiaceae</taxon>
        <taxon>Saccharothrix</taxon>
    </lineage>
</organism>
<keyword evidence="2 5" id="KW-0238">DNA-binding</keyword>